<dbReference type="SUPFAM" id="SSF48264">
    <property type="entry name" value="Cytochrome P450"/>
    <property type="match status" value="1"/>
</dbReference>
<accession>A0AAJ7WIY4</accession>
<dbReference type="AlphaFoldDB" id="A0AAJ7WIY4"/>
<keyword evidence="7" id="KW-0503">Monooxygenase</keyword>
<dbReference type="InterPro" id="IPR001128">
    <property type="entry name" value="Cyt_P450"/>
</dbReference>
<evidence type="ECO:0000256" key="1">
    <source>
        <dbReference type="ARBA" id="ARBA00001971"/>
    </source>
</evidence>
<comment type="subcellular location">
    <subcellularLocation>
        <location evidence="2">Endoplasmic reticulum membrane</location>
    </subcellularLocation>
</comment>
<keyword evidence="4" id="KW-0349">Heme</keyword>
<evidence type="ECO:0000256" key="6">
    <source>
        <dbReference type="ARBA" id="ARBA00023004"/>
    </source>
</evidence>
<dbReference type="Proteomes" id="UP000694867">
    <property type="component" value="Unplaced"/>
</dbReference>
<dbReference type="GO" id="GO:0004497">
    <property type="term" value="F:monooxygenase activity"/>
    <property type="evidence" value="ECO:0007669"/>
    <property type="project" value="UniProtKB-KW"/>
</dbReference>
<proteinExistence type="inferred from homology"/>
<keyword evidence="9" id="KW-1185">Reference proteome</keyword>
<dbReference type="GO" id="GO:0020037">
    <property type="term" value="F:heme binding"/>
    <property type="evidence" value="ECO:0007669"/>
    <property type="project" value="InterPro"/>
</dbReference>
<dbReference type="InterPro" id="IPR050196">
    <property type="entry name" value="Cytochrome_P450_Monoox"/>
</dbReference>
<dbReference type="GO" id="GO:0016705">
    <property type="term" value="F:oxidoreductase activity, acting on paired donors, with incorporation or reduction of molecular oxygen"/>
    <property type="evidence" value="ECO:0007669"/>
    <property type="project" value="InterPro"/>
</dbReference>
<evidence type="ECO:0000256" key="5">
    <source>
        <dbReference type="ARBA" id="ARBA00022824"/>
    </source>
</evidence>
<dbReference type="Pfam" id="PF00067">
    <property type="entry name" value="p450"/>
    <property type="match status" value="1"/>
</dbReference>
<evidence type="ECO:0000256" key="8">
    <source>
        <dbReference type="ARBA" id="ARBA00023136"/>
    </source>
</evidence>
<keyword evidence="5" id="KW-0256">Endoplasmic reticulum</keyword>
<comment type="cofactor">
    <cofactor evidence="1">
        <name>heme</name>
        <dbReference type="ChEBI" id="CHEBI:30413"/>
    </cofactor>
</comment>
<dbReference type="RefSeq" id="XP_028968567.1">
    <property type="nucleotide sequence ID" value="XM_029112734.1"/>
</dbReference>
<organism evidence="9 10">
    <name type="scientific">Galendromus occidentalis</name>
    <name type="common">western predatory mite</name>
    <dbReference type="NCBI Taxonomy" id="34638"/>
    <lineage>
        <taxon>Eukaryota</taxon>
        <taxon>Metazoa</taxon>
        <taxon>Ecdysozoa</taxon>
        <taxon>Arthropoda</taxon>
        <taxon>Chelicerata</taxon>
        <taxon>Arachnida</taxon>
        <taxon>Acari</taxon>
        <taxon>Parasitiformes</taxon>
        <taxon>Mesostigmata</taxon>
        <taxon>Gamasina</taxon>
        <taxon>Phytoseioidea</taxon>
        <taxon>Phytoseiidae</taxon>
        <taxon>Typhlodrominae</taxon>
        <taxon>Galendromus</taxon>
    </lineage>
</organism>
<keyword evidence="6" id="KW-0408">Iron</keyword>
<reference evidence="10" key="1">
    <citation type="submission" date="2025-08" db="UniProtKB">
        <authorList>
            <consortium name="RefSeq"/>
        </authorList>
    </citation>
    <scope>IDENTIFICATION</scope>
</reference>
<sequence>MTKSYRKEGLMIYLNGTSPFLGVYKAELVGEVLSSPSFAEKLYPYNYLEGWLGKGLITSKGSLWKKHRRLLTPSFHFKILGEFESAISDHVSHLIETMKKNPRDLLDVDLSKWAIDCTINVLLEIVMGVDHVGPKEKQEYIDNVGLRLYKPWNLIDACYDLTPDGKTYKRAVAKSRAFTVKAIERKIQELKEHSERPEGRPSRKIAFLDLLVGLYLDGEQLSIEEMIDEVETFIFAETRLRNTYPMSQGHDTTGRAIAWALFQLGHLPNIQKQLREEFVSILGTNSACVGANEKLKELKYFDRVLKECMRLYPSVPGFCRELRVVLVNILRNFEIRSKAPLEGIEMAEEIVLRPKRALAVDFIRLE</sequence>
<dbReference type="GeneID" id="100907477"/>
<protein>
    <submittedName>
        <fullName evidence="10">Cytochrome P450 4V2-like</fullName>
    </submittedName>
</protein>
<evidence type="ECO:0000313" key="10">
    <source>
        <dbReference type="RefSeq" id="XP_028968567.1"/>
    </source>
</evidence>
<keyword evidence="4" id="KW-0479">Metal-binding</keyword>
<evidence type="ECO:0000256" key="3">
    <source>
        <dbReference type="ARBA" id="ARBA00010617"/>
    </source>
</evidence>
<evidence type="ECO:0000256" key="2">
    <source>
        <dbReference type="ARBA" id="ARBA00004586"/>
    </source>
</evidence>
<dbReference type="Gene3D" id="1.10.630.10">
    <property type="entry name" value="Cytochrome P450"/>
    <property type="match status" value="1"/>
</dbReference>
<comment type="similarity">
    <text evidence="3">Belongs to the cytochrome P450 family.</text>
</comment>
<dbReference type="PANTHER" id="PTHR24291">
    <property type="entry name" value="CYTOCHROME P450 FAMILY 4"/>
    <property type="match status" value="1"/>
</dbReference>
<keyword evidence="8" id="KW-0472">Membrane</keyword>
<dbReference type="KEGG" id="goe:100907477"/>
<name>A0AAJ7WIY4_9ACAR</name>
<dbReference type="GO" id="GO:0005506">
    <property type="term" value="F:iron ion binding"/>
    <property type="evidence" value="ECO:0007669"/>
    <property type="project" value="InterPro"/>
</dbReference>
<dbReference type="InterPro" id="IPR036396">
    <property type="entry name" value="Cyt_P450_sf"/>
</dbReference>
<keyword evidence="7" id="KW-0560">Oxidoreductase</keyword>
<evidence type="ECO:0000256" key="4">
    <source>
        <dbReference type="ARBA" id="ARBA00022617"/>
    </source>
</evidence>
<dbReference type="GO" id="GO:0005789">
    <property type="term" value="C:endoplasmic reticulum membrane"/>
    <property type="evidence" value="ECO:0007669"/>
    <property type="project" value="UniProtKB-SubCell"/>
</dbReference>
<evidence type="ECO:0000256" key="7">
    <source>
        <dbReference type="ARBA" id="ARBA00023033"/>
    </source>
</evidence>
<evidence type="ECO:0000313" key="9">
    <source>
        <dbReference type="Proteomes" id="UP000694867"/>
    </source>
</evidence>
<gene>
    <name evidence="10" type="primary">LOC100907477</name>
</gene>
<dbReference type="PANTHER" id="PTHR24291:SF189">
    <property type="entry name" value="CYTOCHROME P450 4C3-RELATED"/>
    <property type="match status" value="1"/>
</dbReference>